<dbReference type="AlphaFoldDB" id="A0A1Y6LK53"/>
<evidence type="ECO:0000256" key="2">
    <source>
        <dbReference type="SAM" id="MobiDB-lite"/>
    </source>
</evidence>
<feature type="transmembrane region" description="Helical" evidence="3">
    <location>
        <begin position="1219"/>
        <end position="1238"/>
    </location>
</feature>
<feature type="coiled-coil region" evidence="1">
    <location>
        <begin position="912"/>
        <end position="939"/>
    </location>
</feature>
<proteinExistence type="predicted"/>
<feature type="region of interest" description="Disordered" evidence="2">
    <location>
        <begin position="166"/>
        <end position="242"/>
    </location>
</feature>
<evidence type="ECO:0000256" key="3">
    <source>
        <dbReference type="SAM" id="Phobius"/>
    </source>
</evidence>
<evidence type="ECO:0000313" key="4">
    <source>
        <dbReference type="EMBL" id="SMY24834.1"/>
    </source>
</evidence>
<feature type="coiled-coil region" evidence="1">
    <location>
        <begin position="481"/>
        <end position="537"/>
    </location>
</feature>
<organism evidence="4 5">
    <name type="scientific">Zymoseptoria tritici ST99CH_1A5</name>
    <dbReference type="NCBI Taxonomy" id="1276529"/>
    <lineage>
        <taxon>Eukaryota</taxon>
        <taxon>Fungi</taxon>
        <taxon>Dikarya</taxon>
        <taxon>Ascomycota</taxon>
        <taxon>Pezizomycotina</taxon>
        <taxon>Dothideomycetes</taxon>
        <taxon>Dothideomycetidae</taxon>
        <taxon>Mycosphaerellales</taxon>
        <taxon>Mycosphaerellaceae</taxon>
        <taxon>Zymoseptoria</taxon>
    </lineage>
</organism>
<name>A0A1Y6LK53_ZYMTR</name>
<feature type="region of interest" description="Disordered" evidence="2">
    <location>
        <begin position="268"/>
        <end position="399"/>
    </location>
</feature>
<evidence type="ECO:0000313" key="5">
    <source>
        <dbReference type="Proteomes" id="UP000215453"/>
    </source>
</evidence>
<feature type="compositionally biased region" description="Polar residues" evidence="2">
    <location>
        <begin position="204"/>
        <end position="213"/>
    </location>
</feature>
<reference evidence="4 5" key="1">
    <citation type="submission" date="2016-10" db="EMBL/GenBank/DDBJ databases">
        <authorList>
            <person name="Varghese N."/>
        </authorList>
    </citation>
    <scope>NUCLEOTIDE SEQUENCE [LARGE SCALE GENOMIC DNA]</scope>
</reference>
<gene>
    <name evidence="4" type="ORF">ZT1A5_G6276</name>
</gene>
<keyword evidence="3" id="KW-0812">Transmembrane</keyword>
<dbReference type="EMBL" id="LT882680">
    <property type="protein sequence ID" value="SMY24834.1"/>
    <property type="molecule type" value="Genomic_DNA"/>
</dbReference>
<dbReference type="Proteomes" id="UP000215453">
    <property type="component" value="Chromosome 5"/>
</dbReference>
<keyword evidence="1" id="KW-0175">Coiled coil</keyword>
<keyword evidence="3" id="KW-0472">Membrane</keyword>
<feature type="compositionally biased region" description="Basic and acidic residues" evidence="2">
    <location>
        <begin position="276"/>
        <end position="291"/>
    </location>
</feature>
<evidence type="ECO:0000256" key="1">
    <source>
        <dbReference type="SAM" id="Coils"/>
    </source>
</evidence>
<keyword evidence="3" id="KW-1133">Transmembrane helix</keyword>
<accession>A0A1Y6LK53</accession>
<sequence length="1260" mass="143614">MLTQHLHKSLLPARHHSLSSTAAMRTRLSTNTISPRAHTPSTHSTRSLWSWGRSFDYSSRLDPAFHRCVRHRTLKTRAKLLDKVRRRSSWEGGAARHRIISPKQLRLFTHVGQFFKNQSEFASRGRFELSKHEQEWDQRMEAMKKLAATPYGNLFGKGLEPFWPWSRDNTDSHTTSQTPPVPANTARHATRRQSKDATEDADAQNGQQTNYGYSTYDPITNRMVPSDSQRDASRKAIHVPTASTTDTKKTAVYFPSLLNTSVQRNVKTSTLTKATPRSENDLDKLTAEDVRANMGRRVQDRALFSTKSSSSAPPSNAPLSSAPPASAPPSSSPPSGKPPMWFFPSKPQPQKNKQALQPAVQRMPTKERRSIPFDPDDSAAHESTGDSVEPSRVPPNWHQQQDILQQQRLARTRGTPPKPEETIVSKAEYEKLLKENQALKEELASDSKNIKYVQKIKDMKKVVDEAYKQSSVNAGMHVDYINELRLELDNAQKKNSSKVRDLNDELNQAYKQSSVHADMHLERIRDLEHELAEAKSALAEKTQPAEFTQAEGDFDAANVGKYAKDSRWYKRPSSGPAVTTKDVGLDKYLKEHEKKVGDKWQFKAEDTDKLLAEQAARDKEIKDWEAGKRLSDEDLARLAEHEKKVGNKWKFTPKDTESLLQDMKRQDRMVAVGEAQRKAEKLRGERAMREVAEDEKCWKEYDLAHPGQHKFDKSKTETLLQDIKRQNEMVAAGETQRKSEQFRQEQAMREVAEDEKCWNEFDLAHPDQHKFDKSKTERLLQDMKRQDQIVARSEAQKKAEKLRAEQAVREVAEDAKCWEEYDQAHPDKYKFDKSQTDSLVKEIKQQDKLANEHQMSTNAQKMREQAAIAEVEQTKKYLAEYDQAHPDKYKFDKSQTEELIKEIKQQDKMIAANEARIKAEKLADERAAAARAVTELKLKEYDDAHPNQHVFDKAETDALVKEIKESDKIIAANEARIANMQAAADKDAAEIAMTEKALQEYDDAHPSKPFDPAETDKLLDEIKNQDRIAAKNVANLPDNSPAKDNSSQWEQPPVYKILAYDSGNDLFSTATTSSNVTGHESAISIPDALAQLYQPARFVPHFAELQQSGYQVIYGSKDLLVFKKLKETLDVGGEATLGHADTQAEPVTNLVEPMNHTVNPETKNRDSIYYDNANDIEIKHYPRVRREERVFSGRKKARRDSVNEDNLRRKYGWGSRIRWALAVGLGGSAVAYGVGAAVERKELREKERWEQIMKANQRRW</sequence>
<feature type="compositionally biased region" description="Low complexity" evidence="2">
    <location>
        <begin position="308"/>
        <end position="324"/>
    </location>
</feature>
<feature type="compositionally biased region" description="Pro residues" evidence="2">
    <location>
        <begin position="325"/>
        <end position="337"/>
    </location>
</feature>
<protein>
    <submittedName>
        <fullName evidence="4">Uncharacterized protein</fullName>
    </submittedName>
</protein>